<sequence>LPEERFKNILSLNDERHNKLMLFVFTKILDKVITSKDSKKHKWFTSFKSNPNYENLKNILNTKKTLKINKGEIFLAQLSSHVFWNAIHAIKEGKDVQNLFKNKWFEVLFEFYDKEMPNYREKHTEFLNPEWLNISDGFIEDVSLLIIGYEYYLQHKDGEKSERELCEHIEDVVINKVLNVRQDYQGYERFFDEMGSAIGQTIDNKFKLAYLKSCYDPYLTV</sequence>
<feature type="non-terminal residue" evidence="1">
    <location>
        <position position="1"/>
    </location>
</feature>
<dbReference type="EMBL" id="UINC01081908">
    <property type="protein sequence ID" value="SVC26190.1"/>
    <property type="molecule type" value="Genomic_DNA"/>
</dbReference>
<proteinExistence type="predicted"/>
<reference evidence="1" key="1">
    <citation type="submission" date="2018-05" db="EMBL/GenBank/DDBJ databases">
        <authorList>
            <person name="Lanie J.A."/>
            <person name="Ng W.-L."/>
            <person name="Kazmierczak K.M."/>
            <person name="Andrzejewski T.M."/>
            <person name="Davidsen T.M."/>
            <person name="Wayne K.J."/>
            <person name="Tettelin H."/>
            <person name="Glass J.I."/>
            <person name="Rusch D."/>
            <person name="Podicherti R."/>
            <person name="Tsui H.-C.T."/>
            <person name="Winkler M.E."/>
        </authorList>
    </citation>
    <scope>NUCLEOTIDE SEQUENCE</scope>
</reference>
<organism evidence="1">
    <name type="scientific">marine metagenome</name>
    <dbReference type="NCBI Taxonomy" id="408172"/>
    <lineage>
        <taxon>unclassified sequences</taxon>
        <taxon>metagenomes</taxon>
        <taxon>ecological metagenomes</taxon>
    </lineage>
</organism>
<dbReference type="AlphaFoldDB" id="A0A382KP12"/>
<evidence type="ECO:0000313" key="1">
    <source>
        <dbReference type="EMBL" id="SVC26190.1"/>
    </source>
</evidence>
<name>A0A382KP12_9ZZZZ</name>
<accession>A0A382KP12</accession>
<gene>
    <name evidence="1" type="ORF">METZ01_LOCUS279044</name>
</gene>
<protein>
    <submittedName>
        <fullName evidence="1">Uncharacterized protein</fullName>
    </submittedName>
</protein>